<dbReference type="InterPro" id="IPR003615">
    <property type="entry name" value="HNH_nuc"/>
</dbReference>
<keyword evidence="3" id="KW-1185">Reference proteome</keyword>
<reference evidence="3" key="1">
    <citation type="journal article" date="2019" name="Int. J. Syst. Evol. Microbiol.">
        <title>The Global Catalogue of Microorganisms (GCM) 10K type strain sequencing project: providing services to taxonomists for standard genome sequencing and annotation.</title>
        <authorList>
            <consortium name="The Broad Institute Genomics Platform"/>
            <consortium name="The Broad Institute Genome Sequencing Center for Infectious Disease"/>
            <person name="Wu L."/>
            <person name="Ma J."/>
        </authorList>
    </citation>
    <scope>NUCLEOTIDE SEQUENCE [LARGE SCALE GENOMIC DNA]</scope>
    <source>
        <strain evidence="3">KCTC 52239</strain>
    </source>
</reference>
<feature type="domain" description="HNH" evidence="1">
    <location>
        <begin position="6"/>
        <end position="41"/>
    </location>
</feature>
<dbReference type="CDD" id="cd00085">
    <property type="entry name" value="HNHc"/>
    <property type="match status" value="1"/>
</dbReference>
<dbReference type="EMBL" id="JBHRTE010000063">
    <property type="protein sequence ID" value="MFC3169415.1"/>
    <property type="molecule type" value="Genomic_DNA"/>
</dbReference>
<dbReference type="Pfam" id="PF01844">
    <property type="entry name" value="HNH"/>
    <property type="match status" value="1"/>
</dbReference>
<organism evidence="2 3">
    <name type="scientific">Paracoccus fontiphilus</name>
    <dbReference type="NCBI Taxonomy" id="1815556"/>
    <lineage>
        <taxon>Bacteria</taxon>
        <taxon>Pseudomonadati</taxon>
        <taxon>Pseudomonadota</taxon>
        <taxon>Alphaproteobacteria</taxon>
        <taxon>Rhodobacterales</taxon>
        <taxon>Paracoccaceae</taxon>
        <taxon>Paracoccus</taxon>
    </lineage>
</organism>
<dbReference type="SUPFAM" id="SSF161229">
    <property type="entry name" value="E6 C-terminal domain-like"/>
    <property type="match status" value="1"/>
</dbReference>
<evidence type="ECO:0000313" key="2">
    <source>
        <dbReference type="EMBL" id="MFC3169415.1"/>
    </source>
</evidence>
<protein>
    <submittedName>
        <fullName evidence="2">HNH endonuclease</fullName>
    </submittedName>
</protein>
<evidence type="ECO:0000313" key="3">
    <source>
        <dbReference type="Proteomes" id="UP001595557"/>
    </source>
</evidence>
<sequence>MCGAEATLVDHITPHRGNQALFWKRSNWQALCTPCHNRHKQRQENSMLTEL</sequence>
<dbReference type="Proteomes" id="UP001595557">
    <property type="component" value="Unassembled WGS sequence"/>
</dbReference>
<name>A0ABV7IJS1_9RHOB</name>
<dbReference type="RefSeq" id="WP_242690319.1">
    <property type="nucleotide sequence ID" value="NZ_JAFNAW010000067.1"/>
</dbReference>
<keyword evidence="2" id="KW-0255">Endonuclease</keyword>
<evidence type="ECO:0000259" key="1">
    <source>
        <dbReference type="Pfam" id="PF01844"/>
    </source>
</evidence>
<proteinExistence type="predicted"/>
<dbReference type="InterPro" id="IPR002711">
    <property type="entry name" value="HNH"/>
</dbReference>
<accession>A0ABV7IJS1</accession>
<dbReference type="GO" id="GO:0004519">
    <property type="term" value="F:endonuclease activity"/>
    <property type="evidence" value="ECO:0007669"/>
    <property type="project" value="UniProtKB-KW"/>
</dbReference>
<dbReference type="InterPro" id="IPR038575">
    <property type="entry name" value="E6_sf"/>
</dbReference>
<gene>
    <name evidence="2" type="ORF">ACFOD7_15280</name>
</gene>
<keyword evidence="2" id="KW-0540">Nuclease</keyword>
<keyword evidence="2" id="KW-0378">Hydrolase</keyword>
<comment type="caution">
    <text evidence="2">The sequence shown here is derived from an EMBL/GenBank/DDBJ whole genome shotgun (WGS) entry which is preliminary data.</text>
</comment>